<sequence>MADPHSNRSASPDVQIITKPVDESGTAAQKEPANPYSNRLALPSSSMFINRPFKSPLPANGTMSTDMMSYRDRAQAQVHSFHKAMGVPIKRPEDTLARASYSVPQPAASTSKTTIDLTNDPIPELDGMRLQDENEQHLRELVETLSDLNDVDMSRALPEDMTCKLLPHQVQGVQWMRAQEDRKLYRGGILGDDMGLGKTVQSLALIVGNRPTVKPRGTLIVAPLALIRQWESEIRAKIKPDTLRVLVHHGPSRTRDAHKMGKYHVVITTYEVVLSEYVPDSEDVEVRAIASDSDDSVKMVRTKSKRSGPLFETAFHRIILDEAHTIKNRLAKKSKACFDLVASFRWCLTGTPIQNSIEDLYSLFKFLRVKPLDDLAHFKSKFVTPMKANKQSTAAMETAIKRIRVVLAAVMLRRTKTSQIDGKPIITLPQRIVQLRQTPFTDKQELDFYVAVEERVQKQYKRLAKDSSNIQTEYIAILQLLLRLRQACNHPKLLGKAFEDDSLEAAPSAEPVKDDSVDDLADLLSGVGLSSKCSICQEPCRGQMCSSCQQEMDEHGNIGSSTKMRKLVRILRTIRDRNPKHKTIVFSQFVTFLDLVGPHIEKAGFKYVRYHGSMNNTKREASLDKIRNDPDVSVILISLKCGALGLNLTACCNVIMSDLWWNPAVEEQAIDRAHRFGQIEDVNVYKLVIEGTVEDRILKLQDDKRQIAQAALGSGDASKLNKLSAKDIMYLFRG</sequence>
<dbReference type="Pfam" id="PF00176">
    <property type="entry name" value="SNF2-rel_dom"/>
    <property type="match status" value="1"/>
</dbReference>
<feature type="compositionally biased region" description="Polar residues" evidence="4">
    <location>
        <begin position="107"/>
        <end position="117"/>
    </location>
</feature>
<dbReference type="Gene3D" id="3.40.50.300">
    <property type="entry name" value="P-loop containing nucleotide triphosphate hydrolases"/>
    <property type="match status" value="1"/>
</dbReference>
<keyword evidence="2" id="KW-0378">Hydrolase</keyword>
<dbReference type="Proteomes" id="UP000009131">
    <property type="component" value="Unassembled WGS sequence"/>
</dbReference>
<dbReference type="PANTHER" id="PTHR45626:SF14">
    <property type="entry name" value="ATP-DEPENDENT DNA HELICASE (EUROFUNG)"/>
    <property type="match status" value="1"/>
</dbReference>
<dbReference type="PROSITE" id="PS51192">
    <property type="entry name" value="HELICASE_ATP_BIND_1"/>
    <property type="match status" value="1"/>
</dbReference>
<gene>
    <name evidence="7" type="primary">Mo03985</name>
    <name evidence="7" type="ORF">E5Q_03985</name>
</gene>
<comment type="caution">
    <text evidence="7">The sequence shown here is derived from an EMBL/GenBank/DDBJ whole genome shotgun (WGS) entry which is preliminary data.</text>
</comment>
<keyword evidence="8" id="KW-1185">Reference proteome</keyword>
<dbReference type="GO" id="GO:0006281">
    <property type="term" value="P:DNA repair"/>
    <property type="evidence" value="ECO:0007669"/>
    <property type="project" value="TreeGrafter"/>
</dbReference>
<evidence type="ECO:0008006" key="9">
    <source>
        <dbReference type="Google" id="ProtNLM"/>
    </source>
</evidence>
<dbReference type="AlphaFoldDB" id="G7E397"/>
<dbReference type="InterPro" id="IPR027417">
    <property type="entry name" value="P-loop_NTPase"/>
</dbReference>
<dbReference type="PROSITE" id="PS51194">
    <property type="entry name" value="HELICASE_CTER"/>
    <property type="match status" value="1"/>
</dbReference>
<reference evidence="7 8" key="2">
    <citation type="journal article" date="2012" name="Open Biol.">
        <title>Characteristics of nucleosomes and linker DNA regions on the genome of the basidiomycete Mixia osmundae revealed by mono- and dinucleosome mapping.</title>
        <authorList>
            <person name="Nishida H."/>
            <person name="Kondo S."/>
            <person name="Matsumoto T."/>
            <person name="Suzuki Y."/>
            <person name="Yoshikawa H."/>
            <person name="Taylor T.D."/>
            <person name="Sugiyama J."/>
        </authorList>
    </citation>
    <scope>NUCLEOTIDE SEQUENCE [LARGE SCALE GENOMIC DNA]</scope>
    <source>
        <strain evidence="8">CBS 9802 / IAM 14324 / JCM 22182 / KY 12970</strain>
    </source>
</reference>
<evidence type="ECO:0000256" key="3">
    <source>
        <dbReference type="ARBA" id="ARBA00022840"/>
    </source>
</evidence>
<dbReference type="Pfam" id="PF00271">
    <property type="entry name" value="Helicase_C"/>
    <property type="match status" value="1"/>
</dbReference>
<dbReference type="InterPro" id="IPR014001">
    <property type="entry name" value="Helicase_ATP-bd"/>
</dbReference>
<dbReference type="OrthoDB" id="423559at2759"/>
<name>G7E397_MIXOS</name>
<feature type="region of interest" description="Disordered" evidence="4">
    <location>
        <begin position="102"/>
        <end position="121"/>
    </location>
</feature>
<dbReference type="CDD" id="cd18793">
    <property type="entry name" value="SF2_C_SNF"/>
    <property type="match status" value="1"/>
</dbReference>
<dbReference type="GO" id="GO:0005634">
    <property type="term" value="C:nucleus"/>
    <property type="evidence" value="ECO:0007669"/>
    <property type="project" value="TreeGrafter"/>
</dbReference>
<dbReference type="SUPFAM" id="SSF52540">
    <property type="entry name" value="P-loop containing nucleoside triphosphate hydrolases"/>
    <property type="match status" value="2"/>
</dbReference>
<evidence type="ECO:0000313" key="8">
    <source>
        <dbReference type="Proteomes" id="UP000009131"/>
    </source>
</evidence>
<keyword evidence="3" id="KW-0067">ATP-binding</keyword>
<evidence type="ECO:0000256" key="1">
    <source>
        <dbReference type="ARBA" id="ARBA00022741"/>
    </source>
</evidence>
<feature type="domain" description="Helicase C-terminal" evidence="6">
    <location>
        <begin position="566"/>
        <end position="724"/>
    </location>
</feature>
<dbReference type="SMART" id="SM00490">
    <property type="entry name" value="HELICc"/>
    <property type="match status" value="1"/>
</dbReference>
<dbReference type="InterPro" id="IPR000330">
    <property type="entry name" value="SNF2_N"/>
</dbReference>
<dbReference type="GO" id="GO:0016787">
    <property type="term" value="F:hydrolase activity"/>
    <property type="evidence" value="ECO:0007669"/>
    <property type="project" value="UniProtKB-KW"/>
</dbReference>
<dbReference type="EMBL" id="BABT02000119">
    <property type="protein sequence ID" value="GAA97307.1"/>
    <property type="molecule type" value="Genomic_DNA"/>
</dbReference>
<dbReference type="GO" id="GO:0005524">
    <property type="term" value="F:ATP binding"/>
    <property type="evidence" value="ECO:0007669"/>
    <property type="project" value="UniProtKB-KW"/>
</dbReference>
<evidence type="ECO:0000256" key="4">
    <source>
        <dbReference type="SAM" id="MobiDB-lite"/>
    </source>
</evidence>
<evidence type="ECO:0000259" key="5">
    <source>
        <dbReference type="PROSITE" id="PS51192"/>
    </source>
</evidence>
<dbReference type="Gene3D" id="3.40.50.10810">
    <property type="entry name" value="Tandem AAA-ATPase domain"/>
    <property type="match status" value="1"/>
</dbReference>
<dbReference type="InterPro" id="IPR001650">
    <property type="entry name" value="Helicase_C-like"/>
</dbReference>
<keyword evidence="1" id="KW-0547">Nucleotide-binding</keyword>
<evidence type="ECO:0000259" key="6">
    <source>
        <dbReference type="PROSITE" id="PS51194"/>
    </source>
</evidence>
<feature type="domain" description="Helicase ATP-binding" evidence="5">
    <location>
        <begin position="179"/>
        <end position="370"/>
    </location>
</feature>
<dbReference type="CDD" id="cd18008">
    <property type="entry name" value="DEXDc_SHPRH-like"/>
    <property type="match status" value="1"/>
</dbReference>
<dbReference type="InterPro" id="IPR050628">
    <property type="entry name" value="SNF2_RAD54_helicase_TF"/>
</dbReference>
<dbReference type="SMART" id="SM00487">
    <property type="entry name" value="DEXDc"/>
    <property type="match status" value="1"/>
</dbReference>
<dbReference type="RefSeq" id="XP_014567913.1">
    <property type="nucleotide sequence ID" value="XM_014712427.1"/>
</dbReference>
<dbReference type="FunCoup" id="G7E397">
    <property type="interactions" value="140"/>
</dbReference>
<dbReference type="InParanoid" id="G7E397"/>
<proteinExistence type="predicted"/>
<feature type="region of interest" description="Disordered" evidence="4">
    <location>
        <begin position="1"/>
        <end position="39"/>
    </location>
</feature>
<dbReference type="STRING" id="764103.G7E397"/>
<dbReference type="HOGENOM" id="CLU_000315_2_8_1"/>
<accession>G7E397</accession>
<dbReference type="OMA" id="QSCNHPD"/>
<evidence type="ECO:0000313" key="7">
    <source>
        <dbReference type="EMBL" id="GAA97307.1"/>
    </source>
</evidence>
<organism evidence="7 8">
    <name type="scientific">Mixia osmundae (strain CBS 9802 / IAM 14324 / JCM 22182 / KY 12970)</name>
    <dbReference type="NCBI Taxonomy" id="764103"/>
    <lineage>
        <taxon>Eukaryota</taxon>
        <taxon>Fungi</taxon>
        <taxon>Dikarya</taxon>
        <taxon>Basidiomycota</taxon>
        <taxon>Pucciniomycotina</taxon>
        <taxon>Mixiomycetes</taxon>
        <taxon>Mixiales</taxon>
        <taxon>Mixiaceae</taxon>
        <taxon>Mixia</taxon>
    </lineage>
</organism>
<evidence type="ECO:0000256" key="2">
    <source>
        <dbReference type="ARBA" id="ARBA00022801"/>
    </source>
</evidence>
<protein>
    <recommendedName>
        <fullName evidence="9">Helicase ATP-binding domain-containing protein</fullName>
    </recommendedName>
</protein>
<dbReference type="PANTHER" id="PTHR45626">
    <property type="entry name" value="TRANSCRIPTION TERMINATION FACTOR 2-RELATED"/>
    <property type="match status" value="1"/>
</dbReference>
<dbReference type="eggNOG" id="KOG1001">
    <property type="taxonomic scope" value="Eukaryota"/>
</dbReference>
<reference evidence="7 8" key="1">
    <citation type="journal article" date="2011" name="J. Gen. Appl. Microbiol.">
        <title>Draft genome sequencing of the enigmatic basidiomycete Mixia osmundae.</title>
        <authorList>
            <person name="Nishida H."/>
            <person name="Nagatsuka Y."/>
            <person name="Sugiyama J."/>
        </authorList>
    </citation>
    <scope>NUCLEOTIDE SEQUENCE [LARGE SCALE GENOMIC DNA]</scope>
    <source>
        <strain evidence="8">CBS 9802 / IAM 14324 / JCM 22182 / KY 12970</strain>
    </source>
</reference>
<dbReference type="GO" id="GO:0008094">
    <property type="term" value="F:ATP-dependent activity, acting on DNA"/>
    <property type="evidence" value="ECO:0007669"/>
    <property type="project" value="TreeGrafter"/>
</dbReference>
<dbReference type="InterPro" id="IPR049730">
    <property type="entry name" value="SNF2/RAD54-like_C"/>
</dbReference>
<dbReference type="InterPro" id="IPR038718">
    <property type="entry name" value="SNF2-like_sf"/>
</dbReference>